<sequence>MSDATINCLRWRCRRGTRELDRLLTWYLDTRYVASDAAAQNAFADLLDAQDPDVWDWIMGRSRSAQTAVQNIVDDIRTHHRV</sequence>
<dbReference type="InterPro" id="IPR005631">
    <property type="entry name" value="SDH"/>
</dbReference>
<reference evidence="7 8" key="1">
    <citation type="submission" date="2019-01" db="EMBL/GenBank/DDBJ databases">
        <title>Pseudolysobacter antarctica gen. nov., sp. nov., isolated from Fildes Peninsula, Antarctica.</title>
        <authorList>
            <person name="Wei Z."/>
            <person name="Peng F."/>
        </authorList>
    </citation>
    <scope>NUCLEOTIDE SEQUENCE [LARGE SCALE GENOMIC DNA]</scope>
    <source>
        <strain evidence="7 8">AQ6-296</strain>
    </source>
</reference>
<dbReference type="EMBL" id="CP035704">
    <property type="protein sequence ID" value="QBB70386.1"/>
    <property type="molecule type" value="Genomic_DNA"/>
</dbReference>
<keyword evidence="8" id="KW-1185">Reference proteome</keyword>
<dbReference type="SUPFAM" id="SSF109910">
    <property type="entry name" value="YgfY-like"/>
    <property type="match status" value="1"/>
</dbReference>
<comment type="function">
    <text evidence="1">An FAD assembly protein, which accelerates covalent attachment of the cofactor into other proteins. Plays an essential role in the assembly of succinate dehydrogenase (SDH, respiratory complex II), an enzyme complex that is a component of both the tricarboxylic acid cycle and the electron transport chain, and which couples the oxidation of succinate to fumarate with the reduction of ubiquinone (coenzyme Q) to ubiquinol. Required for flavinylation (covalent attachment of FAD) of the flavoprotein subunit SdhA of SDH and other flavinylated proteins as well.</text>
</comment>
<dbReference type="InterPro" id="IPR050531">
    <property type="entry name" value="SdhE_FAD_assembly_factor"/>
</dbReference>
<keyword evidence="5" id="KW-0963">Cytoplasm</keyword>
<organism evidence="7 8">
    <name type="scientific">Pseudolysobacter antarcticus</name>
    <dbReference type="NCBI Taxonomy" id="2511995"/>
    <lineage>
        <taxon>Bacteria</taxon>
        <taxon>Pseudomonadati</taxon>
        <taxon>Pseudomonadota</taxon>
        <taxon>Gammaproteobacteria</taxon>
        <taxon>Lysobacterales</taxon>
        <taxon>Rhodanobacteraceae</taxon>
        <taxon>Pseudolysobacter</taxon>
    </lineage>
</organism>
<dbReference type="PANTHER" id="PTHR39585">
    <property type="entry name" value="FAD ASSEMBLY FACTOR SDHE"/>
    <property type="match status" value="1"/>
</dbReference>
<dbReference type="Gene3D" id="1.10.150.250">
    <property type="entry name" value="Flavinator of succinate dehydrogenase"/>
    <property type="match status" value="1"/>
</dbReference>
<evidence type="ECO:0000256" key="2">
    <source>
        <dbReference type="ARBA" id="ARBA00004496"/>
    </source>
</evidence>
<evidence type="ECO:0000256" key="3">
    <source>
        <dbReference type="ARBA" id="ARBA00008571"/>
    </source>
</evidence>
<dbReference type="OrthoDB" id="9180899at2"/>
<protein>
    <recommendedName>
        <fullName evidence="4">FAD assembly factor SdhE</fullName>
    </recommendedName>
</protein>
<keyword evidence="6" id="KW-0143">Chaperone</keyword>
<evidence type="ECO:0000256" key="5">
    <source>
        <dbReference type="ARBA" id="ARBA00022490"/>
    </source>
</evidence>
<dbReference type="GO" id="GO:0006105">
    <property type="term" value="P:succinate metabolic process"/>
    <property type="evidence" value="ECO:0007669"/>
    <property type="project" value="TreeGrafter"/>
</dbReference>
<accession>A0A411HIN6</accession>
<dbReference type="InterPro" id="IPR036714">
    <property type="entry name" value="SDH_sf"/>
</dbReference>
<dbReference type="PANTHER" id="PTHR39585:SF1">
    <property type="entry name" value="FAD ASSEMBLY FACTOR SDHE"/>
    <property type="match status" value="1"/>
</dbReference>
<comment type="similarity">
    <text evidence="3">Belongs to the SdhE FAD assembly factor family.</text>
</comment>
<proteinExistence type="inferred from homology"/>
<dbReference type="GO" id="GO:0005737">
    <property type="term" value="C:cytoplasm"/>
    <property type="evidence" value="ECO:0007669"/>
    <property type="project" value="UniProtKB-SubCell"/>
</dbReference>
<dbReference type="Proteomes" id="UP000291562">
    <property type="component" value="Chromosome"/>
</dbReference>
<dbReference type="AlphaFoldDB" id="A0A411HIN6"/>
<evidence type="ECO:0000256" key="6">
    <source>
        <dbReference type="ARBA" id="ARBA00023186"/>
    </source>
</evidence>
<dbReference type="RefSeq" id="WP_129832645.1">
    <property type="nucleotide sequence ID" value="NZ_CP035704.1"/>
</dbReference>
<gene>
    <name evidence="7" type="ORF">ELE36_08400</name>
</gene>
<dbReference type="KEGG" id="xbc:ELE36_08400"/>
<evidence type="ECO:0000313" key="8">
    <source>
        <dbReference type="Proteomes" id="UP000291562"/>
    </source>
</evidence>
<evidence type="ECO:0000313" key="7">
    <source>
        <dbReference type="EMBL" id="QBB70386.1"/>
    </source>
</evidence>
<name>A0A411HIN6_9GAMM</name>
<dbReference type="Pfam" id="PF03937">
    <property type="entry name" value="Sdh5"/>
    <property type="match status" value="1"/>
</dbReference>
<comment type="subcellular location">
    <subcellularLocation>
        <location evidence="2">Cytoplasm</location>
    </subcellularLocation>
</comment>
<evidence type="ECO:0000256" key="1">
    <source>
        <dbReference type="ARBA" id="ARBA00003135"/>
    </source>
</evidence>
<evidence type="ECO:0000256" key="4">
    <source>
        <dbReference type="ARBA" id="ARBA00019418"/>
    </source>
</evidence>